<dbReference type="GO" id="GO:0030695">
    <property type="term" value="F:GTPase regulator activity"/>
    <property type="evidence" value="ECO:0007669"/>
    <property type="project" value="UniProtKB-ARBA"/>
</dbReference>
<keyword evidence="11" id="KW-1185">Reference proteome</keyword>
<dbReference type="STRING" id="1569628.A0A316UPK9"/>
<feature type="compositionally biased region" description="Polar residues" evidence="8">
    <location>
        <begin position="300"/>
        <end position="317"/>
    </location>
</feature>
<dbReference type="GeneID" id="37028446"/>
<feature type="compositionally biased region" description="Polar residues" evidence="8">
    <location>
        <begin position="115"/>
        <end position="124"/>
    </location>
</feature>
<protein>
    <recommendedName>
        <fullName evidence="9">LIM zinc-binding domain-containing protein</fullName>
    </recommendedName>
</protein>
<evidence type="ECO:0000259" key="9">
    <source>
        <dbReference type="PROSITE" id="PS50023"/>
    </source>
</evidence>
<proteinExistence type="predicted"/>
<dbReference type="GO" id="GO:0005737">
    <property type="term" value="C:cytoplasm"/>
    <property type="evidence" value="ECO:0007669"/>
    <property type="project" value="TreeGrafter"/>
</dbReference>
<dbReference type="SMART" id="SM00132">
    <property type="entry name" value="LIM"/>
    <property type="match status" value="2"/>
</dbReference>
<keyword evidence="5 7" id="KW-0440">LIM domain</keyword>
<dbReference type="GO" id="GO:0046872">
    <property type="term" value="F:metal ion binding"/>
    <property type="evidence" value="ECO:0007669"/>
    <property type="project" value="UniProtKB-KW"/>
</dbReference>
<dbReference type="EMBL" id="KZ819672">
    <property type="protein sequence ID" value="PWN26281.1"/>
    <property type="molecule type" value="Genomic_DNA"/>
</dbReference>
<dbReference type="PANTHER" id="PTHR24215">
    <property type="entry name" value="RHO-GTPASE-ACTIVATING PROTEIN LRG1"/>
    <property type="match status" value="1"/>
</dbReference>
<evidence type="ECO:0000256" key="6">
    <source>
        <dbReference type="ARBA" id="ARBA00023242"/>
    </source>
</evidence>
<organism evidence="10 11">
    <name type="scientific">Jaminaea rosea</name>
    <dbReference type="NCBI Taxonomy" id="1569628"/>
    <lineage>
        <taxon>Eukaryota</taxon>
        <taxon>Fungi</taxon>
        <taxon>Dikarya</taxon>
        <taxon>Basidiomycota</taxon>
        <taxon>Ustilaginomycotina</taxon>
        <taxon>Exobasidiomycetes</taxon>
        <taxon>Microstromatales</taxon>
        <taxon>Microstromatales incertae sedis</taxon>
        <taxon>Jaminaea</taxon>
    </lineage>
</organism>
<keyword evidence="6" id="KW-0539">Nucleus</keyword>
<sequence length="412" mass="42676">MPPVFGISAPKCPRCTKSVYQAEQVIGPNSTPYHKPCLTCITCNKRLDSTLLVEHDGEALCKNCHRSHLGVGKGAFGKAVPVRATLPTSPQRGAESNRRLAPEHGEEDIDDDTMRSLSGISISARSKPVAVPPPSQERDVATSPDVARPPNPTPSTAMDPVRPPIASPPSGSLGNGSSVTSIDDAVAGGMALPNITSRSAALRDAVDGIERAVGSEEPRGDAASVEQRSARPESIGGAAAAAASAPLPPSSSTSAATPRRLPSPVRRTPAASSNGYKTSSNLGGTESPSSNYSPSASTPFRSQYSISSPNSTPTRLATSINSGTPLCSRCSRPAYHAEAVVGATSGGRVWHRACLKCESCGTTLRKGLVEEGPERVGQEVGEGMNTFCRNCHKMRFGPRGIGSAGSSYPLKG</sequence>
<gene>
    <name evidence="10" type="ORF">BDZ90DRAFT_233414</name>
</gene>
<feature type="compositionally biased region" description="Polar residues" evidence="8">
    <location>
        <begin position="270"/>
        <end position="286"/>
    </location>
</feature>
<evidence type="ECO:0000256" key="7">
    <source>
        <dbReference type="PROSITE-ProRule" id="PRU00125"/>
    </source>
</evidence>
<dbReference type="GO" id="GO:0005634">
    <property type="term" value="C:nucleus"/>
    <property type="evidence" value="ECO:0007669"/>
    <property type="project" value="UniProtKB-SubCell"/>
</dbReference>
<feature type="compositionally biased region" description="Basic and acidic residues" evidence="8">
    <location>
        <begin position="211"/>
        <end position="220"/>
    </location>
</feature>
<dbReference type="Gene3D" id="2.10.110.10">
    <property type="entry name" value="Cysteine Rich Protein"/>
    <property type="match status" value="2"/>
</dbReference>
<feature type="compositionally biased region" description="Basic and acidic residues" evidence="8">
    <location>
        <begin position="95"/>
        <end position="104"/>
    </location>
</feature>
<dbReference type="CDD" id="cd09326">
    <property type="entry name" value="LIM_CRP_like"/>
    <property type="match status" value="1"/>
</dbReference>
<dbReference type="GO" id="GO:0030036">
    <property type="term" value="P:actin cytoskeleton organization"/>
    <property type="evidence" value="ECO:0007669"/>
    <property type="project" value="TreeGrafter"/>
</dbReference>
<feature type="region of interest" description="Disordered" evidence="8">
    <location>
        <begin position="211"/>
        <end position="317"/>
    </location>
</feature>
<dbReference type="RefSeq" id="XP_025360893.1">
    <property type="nucleotide sequence ID" value="XM_025506623.1"/>
</dbReference>
<keyword evidence="3" id="KW-0677">Repeat</keyword>
<dbReference type="Pfam" id="PF00412">
    <property type="entry name" value="LIM"/>
    <property type="match status" value="2"/>
</dbReference>
<comment type="subcellular location">
    <subcellularLocation>
        <location evidence="1">Nucleus</location>
    </subcellularLocation>
</comment>
<feature type="domain" description="LIM zinc-binding" evidence="9">
    <location>
        <begin position="10"/>
        <end position="71"/>
    </location>
</feature>
<feature type="region of interest" description="Disordered" evidence="8">
    <location>
        <begin position="82"/>
        <end position="180"/>
    </location>
</feature>
<dbReference type="InterPro" id="IPR001781">
    <property type="entry name" value="Znf_LIM"/>
</dbReference>
<evidence type="ECO:0000256" key="3">
    <source>
        <dbReference type="ARBA" id="ARBA00022737"/>
    </source>
</evidence>
<evidence type="ECO:0000313" key="10">
    <source>
        <dbReference type="EMBL" id="PWN26281.1"/>
    </source>
</evidence>
<evidence type="ECO:0000256" key="2">
    <source>
        <dbReference type="ARBA" id="ARBA00022723"/>
    </source>
</evidence>
<keyword evidence="4 7" id="KW-0862">Zinc</keyword>
<feature type="compositionally biased region" description="Low complexity" evidence="8">
    <location>
        <begin position="168"/>
        <end position="178"/>
    </location>
</feature>
<evidence type="ECO:0000256" key="8">
    <source>
        <dbReference type="SAM" id="MobiDB-lite"/>
    </source>
</evidence>
<dbReference type="PANTHER" id="PTHR24215:SF35">
    <property type="entry name" value="MUSCLE LIM PROTEIN MLP84B"/>
    <property type="match status" value="1"/>
</dbReference>
<evidence type="ECO:0000256" key="1">
    <source>
        <dbReference type="ARBA" id="ARBA00004123"/>
    </source>
</evidence>
<feature type="compositionally biased region" description="Low complexity" evidence="8">
    <location>
        <begin position="287"/>
        <end position="299"/>
    </location>
</feature>
<dbReference type="SUPFAM" id="SSF57716">
    <property type="entry name" value="Glucocorticoid receptor-like (DNA-binding domain)"/>
    <property type="match status" value="2"/>
</dbReference>
<evidence type="ECO:0000256" key="4">
    <source>
        <dbReference type="ARBA" id="ARBA00022833"/>
    </source>
</evidence>
<reference evidence="10 11" key="1">
    <citation type="journal article" date="2018" name="Mol. Biol. Evol.">
        <title>Broad Genomic Sampling Reveals a Smut Pathogenic Ancestry of the Fungal Clade Ustilaginomycotina.</title>
        <authorList>
            <person name="Kijpornyongpan T."/>
            <person name="Mondo S.J."/>
            <person name="Barry K."/>
            <person name="Sandor L."/>
            <person name="Lee J."/>
            <person name="Lipzen A."/>
            <person name="Pangilinan J."/>
            <person name="LaButti K."/>
            <person name="Hainaut M."/>
            <person name="Henrissat B."/>
            <person name="Grigoriev I.V."/>
            <person name="Spatafora J.W."/>
            <person name="Aime M.C."/>
        </authorList>
    </citation>
    <scope>NUCLEOTIDE SEQUENCE [LARGE SCALE GENOMIC DNA]</scope>
    <source>
        <strain evidence="10 11">MCA 5214</strain>
    </source>
</reference>
<feature type="compositionally biased region" description="Low complexity" evidence="8">
    <location>
        <begin position="238"/>
        <end position="260"/>
    </location>
</feature>
<feature type="domain" description="LIM zinc-binding" evidence="9">
    <location>
        <begin position="325"/>
        <end position="398"/>
    </location>
</feature>
<accession>A0A316UPK9</accession>
<dbReference type="FunFam" id="2.10.110.10:FF:000001">
    <property type="entry name" value="Cysteine and glycine-rich protein 1"/>
    <property type="match status" value="1"/>
</dbReference>
<dbReference type="OrthoDB" id="8062037at2759"/>
<name>A0A316UPK9_9BASI</name>
<dbReference type="PROSITE" id="PS00478">
    <property type="entry name" value="LIM_DOMAIN_1"/>
    <property type="match status" value="2"/>
</dbReference>
<evidence type="ECO:0000313" key="11">
    <source>
        <dbReference type="Proteomes" id="UP000245884"/>
    </source>
</evidence>
<dbReference type="AlphaFoldDB" id="A0A316UPK9"/>
<dbReference type="Proteomes" id="UP000245884">
    <property type="component" value="Unassembled WGS sequence"/>
</dbReference>
<dbReference type="PROSITE" id="PS50023">
    <property type="entry name" value="LIM_DOMAIN_2"/>
    <property type="match status" value="2"/>
</dbReference>
<keyword evidence="2 7" id="KW-0479">Metal-binding</keyword>
<evidence type="ECO:0000256" key="5">
    <source>
        <dbReference type="ARBA" id="ARBA00023038"/>
    </source>
</evidence>